<evidence type="ECO:0000313" key="1">
    <source>
        <dbReference type="EMBL" id="QIZ73068.1"/>
    </source>
</evidence>
<dbReference type="KEGG" id="oxy:HCG48_22720"/>
<keyword evidence="2" id="KW-1185">Reference proteome</keyword>
<dbReference type="Proteomes" id="UP000500857">
    <property type="component" value="Chromosome"/>
</dbReference>
<dbReference type="AlphaFoldDB" id="A0A6H1U2G4"/>
<organism evidence="1 2">
    <name type="scientific">Oxynema aestuarii AP17</name>
    <dbReference type="NCBI Taxonomy" id="2064643"/>
    <lineage>
        <taxon>Bacteria</taxon>
        <taxon>Bacillati</taxon>
        <taxon>Cyanobacteriota</taxon>
        <taxon>Cyanophyceae</taxon>
        <taxon>Oscillatoriophycideae</taxon>
        <taxon>Oscillatoriales</taxon>
        <taxon>Oscillatoriaceae</taxon>
        <taxon>Oxynema</taxon>
        <taxon>Oxynema aestuarii</taxon>
    </lineage>
</organism>
<accession>A0A6H1U2G4</accession>
<reference evidence="1 2" key="1">
    <citation type="submission" date="2020-04" db="EMBL/GenBank/DDBJ databases">
        <authorList>
            <person name="Basu S."/>
            <person name="Maruthanayagam V."/>
            <person name="Chakraborty S."/>
            <person name="Pramanik A."/>
            <person name="Mukherjee J."/>
            <person name="Brink B."/>
        </authorList>
    </citation>
    <scope>NUCLEOTIDE SEQUENCE [LARGE SCALE GENOMIC DNA]</scope>
    <source>
        <strain evidence="1 2">AP17</strain>
    </source>
</reference>
<protein>
    <submittedName>
        <fullName evidence="1">Uncharacterized protein</fullName>
    </submittedName>
</protein>
<evidence type="ECO:0000313" key="2">
    <source>
        <dbReference type="Proteomes" id="UP000500857"/>
    </source>
</evidence>
<gene>
    <name evidence="1" type="ORF">HCG48_22720</name>
</gene>
<sequence length="45" mass="5057">MGKGRDRAIFEDAAIFPATSGFVNRSDLRQTIETQPEKVIEMNTD</sequence>
<proteinExistence type="predicted"/>
<dbReference type="RefSeq" id="WP_168571214.1">
    <property type="nucleotide sequence ID" value="NZ_CP051167.1"/>
</dbReference>
<name>A0A6H1U2G4_9CYAN</name>
<dbReference type="EMBL" id="CP051167">
    <property type="protein sequence ID" value="QIZ73068.1"/>
    <property type="molecule type" value="Genomic_DNA"/>
</dbReference>